<dbReference type="Proteomes" id="UP000184080">
    <property type="component" value="Unassembled WGS sequence"/>
</dbReference>
<dbReference type="STRING" id="1121298.SAMN05444401_2304"/>
<dbReference type="OrthoDB" id="916275at2"/>
<evidence type="ECO:0000256" key="1">
    <source>
        <dbReference type="SAM" id="Phobius"/>
    </source>
</evidence>
<reference evidence="2 3" key="1">
    <citation type="submission" date="2016-11" db="EMBL/GenBank/DDBJ databases">
        <authorList>
            <person name="Jaros S."/>
            <person name="Januszkiewicz K."/>
            <person name="Wedrychowicz H."/>
        </authorList>
    </citation>
    <scope>NUCLEOTIDE SEQUENCE [LARGE SCALE GENOMIC DNA]</scope>
    <source>
        <strain evidence="2 3">DSM 21864</strain>
    </source>
</reference>
<sequence>MRKFMIAVIIILITVFVGYNYFYLPRNYVNTFKDKDMGIAYIAKLDEKDFYLYKYGNWHKEFIKGVNMGAAKPGYFPGELGITKEDYLRWFRYIGDMNANSIRVYTILKPEFYEALYEYNSKTLNPIYLFQGVWVNEEDLVKKQNLNDKEIKEEFEKDIKSLIDIIHGKGVLPPKAGHASGVYTKDISPYVMGWILGIEWDPYVVENTNKVNEGKTFEGKYLYTAKEASPFESTLCELGDYAIDYETSKYHMQRPVSFTNWVTTDMLKHPNEPLEQEDLVTVNTENIKHKDSFKPGLFASYHIYPYYPDFMNYQKEYAAYKDKDGKINTYSAYLKDLRKEHNIPVLVAEFGIPAARGMAHENIHMGFNQGNVDERSQGEMDAFMLQNIYEEGYAGGLVFAWQDEWFKRTWNTMDLDIPDRRAYWSNPQTNEQEFGILAFEPGNKTNKCYVDGKEDDWKKDTPLAKNDRFSLYAKSDEKYLYFMAKIKDFDFNKDKFIIPIDITENSGNTNFKDYNINFNSPMDFVIIIDGKEKSKVMVDAYYDSFYYTYGKVLKMIETNINYEKKNSGIFNPMYLCLNRELYLPEDKVKLPLSKYETGKLMQGNGNPKDKNYNSLTDYAYADGVLEIRIPWQLINVMDPSEKIIMDDFYAATGIKPMEIKGLKSQGILISEDKVIYSEDFDYSWDRWDMPTYHERLKPSYYILKDAFKKIGGD</sequence>
<proteinExistence type="predicted"/>
<evidence type="ECO:0000313" key="3">
    <source>
        <dbReference type="Proteomes" id="UP000184080"/>
    </source>
</evidence>
<dbReference type="EMBL" id="FQZO01000003">
    <property type="protein sequence ID" value="SHJ15224.1"/>
    <property type="molecule type" value="Genomic_DNA"/>
</dbReference>
<organism evidence="2 3">
    <name type="scientific">Clostridium amylolyticum</name>
    <dbReference type="NCBI Taxonomy" id="1121298"/>
    <lineage>
        <taxon>Bacteria</taxon>
        <taxon>Bacillati</taxon>
        <taxon>Bacillota</taxon>
        <taxon>Clostridia</taxon>
        <taxon>Eubacteriales</taxon>
        <taxon>Clostridiaceae</taxon>
        <taxon>Clostridium</taxon>
    </lineage>
</organism>
<accession>A0A1M6GZ93</accession>
<keyword evidence="1" id="KW-1133">Transmembrane helix</keyword>
<dbReference type="RefSeq" id="WP_073006622.1">
    <property type="nucleotide sequence ID" value="NZ_FQZO01000003.1"/>
</dbReference>
<evidence type="ECO:0000313" key="2">
    <source>
        <dbReference type="EMBL" id="SHJ15224.1"/>
    </source>
</evidence>
<name>A0A1M6GZ93_9CLOT</name>
<gene>
    <name evidence="2" type="ORF">SAMN05444401_2304</name>
</gene>
<dbReference type="Gene3D" id="3.20.20.80">
    <property type="entry name" value="Glycosidases"/>
    <property type="match status" value="2"/>
</dbReference>
<protein>
    <recommendedName>
        <fullName evidence="4">Family 2 glycosyl transferase</fullName>
    </recommendedName>
</protein>
<dbReference type="AlphaFoldDB" id="A0A1M6GZ93"/>
<feature type="transmembrane region" description="Helical" evidence="1">
    <location>
        <begin position="5"/>
        <end position="24"/>
    </location>
</feature>
<dbReference type="InterPro" id="IPR017853">
    <property type="entry name" value="GH"/>
</dbReference>
<dbReference type="SUPFAM" id="SSF51445">
    <property type="entry name" value="(Trans)glycosidases"/>
    <property type="match status" value="1"/>
</dbReference>
<keyword evidence="1" id="KW-0812">Transmembrane</keyword>
<evidence type="ECO:0008006" key="4">
    <source>
        <dbReference type="Google" id="ProtNLM"/>
    </source>
</evidence>
<keyword evidence="1" id="KW-0472">Membrane</keyword>
<keyword evidence="3" id="KW-1185">Reference proteome</keyword>